<reference evidence="2 3" key="1">
    <citation type="journal article" date="2018" name="New Phytol.">
        <title>Phylogenomics of Endogonaceae and evolution of mycorrhizas within Mucoromycota.</title>
        <authorList>
            <person name="Chang Y."/>
            <person name="Desiro A."/>
            <person name="Na H."/>
            <person name="Sandor L."/>
            <person name="Lipzen A."/>
            <person name="Clum A."/>
            <person name="Barry K."/>
            <person name="Grigoriev I.V."/>
            <person name="Martin F.M."/>
            <person name="Stajich J.E."/>
            <person name="Smith M.E."/>
            <person name="Bonito G."/>
            <person name="Spatafora J.W."/>
        </authorList>
    </citation>
    <scope>NUCLEOTIDE SEQUENCE [LARGE SCALE GENOMIC DNA]</scope>
    <source>
        <strain evidence="2 3">GMNB39</strain>
    </source>
</reference>
<organism evidence="2 3">
    <name type="scientific">Jimgerdemannia flammicorona</name>
    <dbReference type="NCBI Taxonomy" id="994334"/>
    <lineage>
        <taxon>Eukaryota</taxon>
        <taxon>Fungi</taxon>
        <taxon>Fungi incertae sedis</taxon>
        <taxon>Mucoromycota</taxon>
        <taxon>Mucoromycotina</taxon>
        <taxon>Endogonomycetes</taxon>
        <taxon>Endogonales</taxon>
        <taxon>Endogonaceae</taxon>
        <taxon>Jimgerdemannia</taxon>
    </lineage>
</organism>
<evidence type="ECO:0000256" key="1">
    <source>
        <dbReference type="SAM" id="MobiDB-lite"/>
    </source>
</evidence>
<sequence length="152" mass="16958">ELEQKAVKEAEARPELGRKTEEEAEARLELKRSLEKDKTENALEKKQRKLEQFIQASPQVMIVEHRSSGSKPSRSSKENGKHQPFIKRGHTDPPKKVFDGPPRSRTQHAVAPDRLAAKSNASYSLASVEGKASVPSSCQQSLMGPIDNHPKR</sequence>
<gene>
    <name evidence="2" type="ORF">BC936DRAFT_146001</name>
</gene>
<feature type="region of interest" description="Disordered" evidence="1">
    <location>
        <begin position="1"/>
        <end position="43"/>
    </location>
</feature>
<accession>A0A433DLL8</accession>
<protein>
    <submittedName>
        <fullName evidence="2">Uncharacterized protein</fullName>
    </submittedName>
</protein>
<proteinExistence type="predicted"/>
<feature type="region of interest" description="Disordered" evidence="1">
    <location>
        <begin position="57"/>
        <end position="152"/>
    </location>
</feature>
<feature type="non-terminal residue" evidence="2">
    <location>
        <position position="152"/>
    </location>
</feature>
<dbReference type="EMBL" id="RBNI01000483">
    <property type="protein sequence ID" value="RUP51778.1"/>
    <property type="molecule type" value="Genomic_DNA"/>
</dbReference>
<feature type="compositionally biased region" description="Basic and acidic residues" evidence="1">
    <location>
        <begin position="89"/>
        <end position="98"/>
    </location>
</feature>
<name>A0A433DLL8_9FUNG</name>
<evidence type="ECO:0000313" key="3">
    <source>
        <dbReference type="Proteomes" id="UP000268093"/>
    </source>
</evidence>
<dbReference type="Proteomes" id="UP000268093">
    <property type="component" value="Unassembled WGS sequence"/>
</dbReference>
<keyword evidence="3" id="KW-1185">Reference proteome</keyword>
<dbReference type="AlphaFoldDB" id="A0A433DLL8"/>
<comment type="caution">
    <text evidence="2">The sequence shown here is derived from an EMBL/GenBank/DDBJ whole genome shotgun (WGS) entry which is preliminary data.</text>
</comment>
<evidence type="ECO:0000313" key="2">
    <source>
        <dbReference type="EMBL" id="RUP51778.1"/>
    </source>
</evidence>
<feature type="non-terminal residue" evidence="2">
    <location>
        <position position="1"/>
    </location>
</feature>